<evidence type="ECO:0000256" key="6">
    <source>
        <dbReference type="ARBA" id="ARBA00023136"/>
    </source>
</evidence>
<feature type="domain" description="Blue (type 1) copper" evidence="9">
    <location>
        <begin position="235"/>
        <end position="318"/>
    </location>
</feature>
<dbReference type="EMBL" id="CP039375">
    <property type="protein sequence ID" value="QCD66186.1"/>
    <property type="molecule type" value="Genomic_DNA"/>
</dbReference>
<keyword evidence="2" id="KW-0813">Transport</keyword>
<evidence type="ECO:0000259" key="9">
    <source>
        <dbReference type="Pfam" id="PF00127"/>
    </source>
</evidence>
<dbReference type="KEGG" id="halz:E5139_11225"/>
<sequence>MRPDRRPRAPLSGPTGLFPVRIDAGSVSNRVVRARDRTWATVEAVETLEALRLGVDDDDEQRLVLPDLADGDVLAFAGCQRVVRDPSGRRRQIDGRDGVFGFRFCAETRRRHVELGGVTVRPLDSRVLADLGDRHLESVAVGDRVAQRERCPGRERPCSTAGQQEHEKQTERGPRVHDTRSLSPQRLILLLVTTANRSRRTFLARAGAVLGTGVLGGCLSDSRDRTIAVGPGHRTVFEPEAVTVPSGATITWVLKSDNHNVVPATVPAGSDWEGTPGRPSITYGSGYSYETTFTISGTYDYFCQPHVDAGMTGSVVVE</sequence>
<dbReference type="InterPro" id="IPR008972">
    <property type="entry name" value="Cupredoxin"/>
</dbReference>
<reference evidence="10 11" key="1">
    <citation type="submission" date="2019-04" db="EMBL/GenBank/DDBJ databases">
        <title>Complete genome sequence of Arthrobacter sp. ZXY-2 associated with effective atrazine degradation and salt adaptation.</title>
        <authorList>
            <person name="Zhao X."/>
        </authorList>
    </citation>
    <scope>NUCLEOTIDE SEQUENCE [LARGE SCALE GENOMIC DNA]</scope>
    <source>
        <strain evidence="11">ZP60</strain>
    </source>
</reference>
<dbReference type="Proteomes" id="UP000297053">
    <property type="component" value="Chromosome"/>
</dbReference>
<evidence type="ECO:0000256" key="4">
    <source>
        <dbReference type="ARBA" id="ARBA00022982"/>
    </source>
</evidence>
<dbReference type="PROSITE" id="PS00196">
    <property type="entry name" value="COPPER_BLUE"/>
    <property type="match status" value="1"/>
</dbReference>
<feature type="compositionally biased region" description="Basic and acidic residues" evidence="8">
    <location>
        <begin position="147"/>
        <end position="157"/>
    </location>
</feature>
<dbReference type="PANTHER" id="PTHR34192:SF10">
    <property type="entry name" value="PLASTOCYANIN MAJOR ISOFORM, CHLOROPLASTIC-RELATED"/>
    <property type="match status" value="1"/>
</dbReference>
<comment type="cofactor">
    <cofactor evidence="7">
        <name>Cu(2+)</name>
        <dbReference type="ChEBI" id="CHEBI:29036"/>
    </cofactor>
    <text evidence="7">The crystal structure with reduced Cu(1+) has also been determined.</text>
</comment>
<feature type="binding site" evidence="7">
    <location>
        <position position="306"/>
    </location>
    <ligand>
        <name>Cu cation</name>
        <dbReference type="ChEBI" id="CHEBI:23378"/>
    </ligand>
</feature>
<evidence type="ECO:0000256" key="2">
    <source>
        <dbReference type="ARBA" id="ARBA00022448"/>
    </source>
</evidence>
<feature type="binding site" evidence="7">
    <location>
        <position position="311"/>
    </location>
    <ligand>
        <name>Cu cation</name>
        <dbReference type="ChEBI" id="CHEBI:23378"/>
    </ligand>
</feature>
<dbReference type="GO" id="GO:0005507">
    <property type="term" value="F:copper ion binding"/>
    <property type="evidence" value="ECO:0007669"/>
    <property type="project" value="InterPro"/>
</dbReference>
<feature type="binding site" evidence="7">
    <location>
        <position position="259"/>
    </location>
    <ligand>
        <name>Cu cation</name>
        <dbReference type="ChEBI" id="CHEBI:23378"/>
    </ligand>
</feature>
<feature type="binding site" evidence="7">
    <location>
        <position position="303"/>
    </location>
    <ligand>
        <name>Cu cation</name>
        <dbReference type="ChEBI" id="CHEBI:23378"/>
    </ligand>
</feature>
<evidence type="ECO:0000256" key="5">
    <source>
        <dbReference type="ARBA" id="ARBA00023008"/>
    </source>
</evidence>
<dbReference type="GO" id="GO:0016020">
    <property type="term" value="C:membrane"/>
    <property type="evidence" value="ECO:0007669"/>
    <property type="project" value="UniProtKB-SubCell"/>
</dbReference>
<keyword evidence="3 7" id="KW-0479">Metal-binding</keyword>
<keyword evidence="5 7" id="KW-0186">Copper</keyword>
<dbReference type="Gene3D" id="2.60.40.420">
    <property type="entry name" value="Cupredoxins - blue copper proteins"/>
    <property type="match status" value="1"/>
</dbReference>
<dbReference type="InterPro" id="IPR000923">
    <property type="entry name" value="BlueCu_1"/>
</dbReference>
<dbReference type="AlphaFoldDB" id="A0A4D6KMI0"/>
<dbReference type="GO" id="GO:0009055">
    <property type="term" value="F:electron transfer activity"/>
    <property type="evidence" value="ECO:0007669"/>
    <property type="project" value="InterPro"/>
</dbReference>
<evidence type="ECO:0000256" key="1">
    <source>
        <dbReference type="ARBA" id="ARBA00004370"/>
    </source>
</evidence>
<evidence type="ECO:0000256" key="7">
    <source>
        <dbReference type="PIRSR" id="PIRSR602387-1"/>
    </source>
</evidence>
<keyword evidence="4" id="KW-0249">Electron transport</keyword>
<feature type="region of interest" description="Disordered" evidence="8">
    <location>
        <begin position="147"/>
        <end position="179"/>
    </location>
</feature>
<dbReference type="PRINTS" id="PR00157">
    <property type="entry name" value="PLASTOCYANIN"/>
</dbReference>
<dbReference type="SUPFAM" id="SSF49503">
    <property type="entry name" value="Cupredoxins"/>
    <property type="match status" value="1"/>
</dbReference>
<accession>A0A4D6KMI0</accession>
<dbReference type="Pfam" id="PF00127">
    <property type="entry name" value="Copper-bind"/>
    <property type="match status" value="1"/>
</dbReference>
<keyword evidence="6" id="KW-0472">Membrane</keyword>
<reference evidence="10 11" key="2">
    <citation type="submission" date="2019-04" db="EMBL/GenBank/DDBJ databases">
        <authorList>
            <person name="Yang S."/>
            <person name="Wei W."/>
        </authorList>
    </citation>
    <scope>NUCLEOTIDE SEQUENCE [LARGE SCALE GENOMIC DNA]</scope>
    <source>
        <strain evidence="11">ZP60</strain>
    </source>
</reference>
<feature type="compositionally biased region" description="Basic and acidic residues" evidence="8">
    <location>
        <begin position="164"/>
        <end position="179"/>
    </location>
</feature>
<name>A0A4D6KMI0_9EURY</name>
<evidence type="ECO:0000313" key="10">
    <source>
        <dbReference type="EMBL" id="QCD66186.1"/>
    </source>
</evidence>
<protein>
    <recommendedName>
        <fullName evidence="9">Blue (type 1) copper domain-containing protein</fullName>
    </recommendedName>
</protein>
<proteinExistence type="predicted"/>
<evidence type="ECO:0000256" key="3">
    <source>
        <dbReference type="ARBA" id="ARBA00022723"/>
    </source>
</evidence>
<dbReference type="InterPro" id="IPR028871">
    <property type="entry name" value="BlueCu_1_BS"/>
</dbReference>
<dbReference type="PANTHER" id="PTHR34192">
    <property type="entry name" value="PLASTOCYANIN MAJOR ISOFORM, CHLOROPLASTIC-RELATED"/>
    <property type="match status" value="1"/>
</dbReference>
<dbReference type="InterPro" id="IPR002387">
    <property type="entry name" value="Plastocyanin"/>
</dbReference>
<comment type="subcellular location">
    <subcellularLocation>
        <location evidence="1">Membrane</location>
    </subcellularLocation>
</comment>
<gene>
    <name evidence="10" type="ORF">E5139_11225</name>
</gene>
<evidence type="ECO:0000256" key="8">
    <source>
        <dbReference type="SAM" id="MobiDB-lite"/>
    </source>
</evidence>
<organism evidence="10 11">
    <name type="scientific">Halomicrobium mukohataei</name>
    <dbReference type="NCBI Taxonomy" id="57705"/>
    <lineage>
        <taxon>Archaea</taxon>
        <taxon>Methanobacteriati</taxon>
        <taxon>Methanobacteriota</taxon>
        <taxon>Stenosarchaea group</taxon>
        <taxon>Halobacteria</taxon>
        <taxon>Halobacteriales</taxon>
        <taxon>Haloarculaceae</taxon>
        <taxon>Halomicrobium</taxon>
    </lineage>
</organism>
<evidence type="ECO:0000313" key="11">
    <source>
        <dbReference type="Proteomes" id="UP000297053"/>
    </source>
</evidence>